<evidence type="ECO:0000313" key="1">
    <source>
        <dbReference type="EMBL" id="RBP33573.1"/>
    </source>
</evidence>
<dbReference type="Proteomes" id="UP000253628">
    <property type="component" value="Unassembled WGS sequence"/>
</dbReference>
<protein>
    <submittedName>
        <fullName evidence="1">Uncharacterized protein</fullName>
    </submittedName>
</protein>
<reference evidence="1 2" key="1">
    <citation type="submission" date="2018-06" db="EMBL/GenBank/DDBJ databases">
        <title>Genomic Encyclopedia of Type Strains, Phase IV (KMG-IV): sequencing the most valuable type-strain genomes for metagenomic binning, comparative biology and taxonomic classification.</title>
        <authorList>
            <person name="Goeker M."/>
        </authorList>
    </citation>
    <scope>NUCLEOTIDE SEQUENCE [LARGE SCALE GENOMIC DNA]</scope>
    <source>
        <strain evidence="1 2">DSM 25520</strain>
    </source>
</reference>
<dbReference type="EMBL" id="QNRQ01000030">
    <property type="protein sequence ID" value="RBP33573.1"/>
    <property type="molecule type" value="Genomic_DNA"/>
</dbReference>
<gene>
    <name evidence="1" type="ORF">DFR37_13010</name>
</gene>
<sequence>MYNKYKPLRNLIRQFGLEESLHTIWFYMQHIFANKSLPPKLQPYDNNLHPVDVRSLIQPWQLSILAREMVLHAAPVGSRSLTSWTYMAMVLDKISAINESFTPPLNEVDALNLELHRVGHQQFPWQSKTTIADLMRYMLIYQNEELQKIFERTIGVSHKDFFYLGFAVRGRFEREAWLNTETD</sequence>
<accession>A0A366GZM5</accession>
<dbReference type="AlphaFoldDB" id="A0A366GZM5"/>
<dbReference type="RefSeq" id="WP_147251673.1">
    <property type="nucleotide sequence ID" value="NZ_JACCEU010000028.1"/>
</dbReference>
<evidence type="ECO:0000313" key="2">
    <source>
        <dbReference type="Proteomes" id="UP000253628"/>
    </source>
</evidence>
<keyword evidence="2" id="KW-1185">Reference proteome</keyword>
<proteinExistence type="predicted"/>
<organism evidence="1 2">
    <name type="scientific">Eoetvoesiella caeni</name>
    <dbReference type="NCBI Taxonomy" id="645616"/>
    <lineage>
        <taxon>Bacteria</taxon>
        <taxon>Pseudomonadati</taxon>
        <taxon>Pseudomonadota</taxon>
        <taxon>Betaproteobacteria</taxon>
        <taxon>Burkholderiales</taxon>
        <taxon>Alcaligenaceae</taxon>
        <taxon>Eoetvoesiella</taxon>
    </lineage>
</organism>
<name>A0A366GZM5_9BURK</name>
<comment type="caution">
    <text evidence="1">The sequence shown here is derived from an EMBL/GenBank/DDBJ whole genome shotgun (WGS) entry which is preliminary data.</text>
</comment>
<dbReference type="OrthoDB" id="8114910at2"/>